<protein>
    <recommendedName>
        <fullName evidence="3">Serine protease</fullName>
    </recommendedName>
</protein>
<dbReference type="RefSeq" id="WP_399649895.1">
    <property type="nucleotide sequence ID" value="NZ_JBITYG010000004.1"/>
</dbReference>
<organism evidence="1 2">
    <name type="scientific">Streptomyces fildesensis</name>
    <dbReference type="NCBI Taxonomy" id="375757"/>
    <lineage>
        <taxon>Bacteria</taxon>
        <taxon>Bacillati</taxon>
        <taxon>Actinomycetota</taxon>
        <taxon>Actinomycetes</taxon>
        <taxon>Kitasatosporales</taxon>
        <taxon>Streptomycetaceae</taxon>
        <taxon>Streptomyces</taxon>
    </lineage>
</organism>
<proteinExistence type="predicted"/>
<keyword evidence="2" id="KW-1185">Reference proteome</keyword>
<dbReference type="InterPro" id="IPR009003">
    <property type="entry name" value="Peptidase_S1_PA"/>
</dbReference>
<comment type="caution">
    <text evidence="1">The sequence shown here is derived from an EMBL/GenBank/DDBJ whole genome shotgun (WGS) entry which is preliminary data.</text>
</comment>
<accession>A0ABW8C974</accession>
<dbReference type="SUPFAM" id="SSF50494">
    <property type="entry name" value="Trypsin-like serine proteases"/>
    <property type="match status" value="1"/>
</dbReference>
<evidence type="ECO:0000313" key="2">
    <source>
        <dbReference type="Proteomes" id="UP001614394"/>
    </source>
</evidence>
<name>A0ABW8C974_9ACTN</name>
<dbReference type="Proteomes" id="UP001614394">
    <property type="component" value="Unassembled WGS sequence"/>
</dbReference>
<sequence>MPESISALAAENRRLEDLLDSGARERLLALSGVFHTAVGLKEVAGRATDTLCLKAYVRAKRPLAEMAPEQVVPPVVDGVPTDVTEVAADFRFAADDSTHRPLVGGIQLTNGVKALDPATLQVSTSRGTLGCFATRTSDGKPVLLTNWHVATANGGRIGDSLFQPAAEPEQDRLEDDFPKRPRSSKNAVATIVDWKVTEKVDGAIARVNTCYSSCCNCGVGFRNTVRDLAVGGGDAIAGTAPGPVIAGQDVFKVGRATDRKAGRVITANFPSVSIPRDGTTYTFTGQMQIELTAGQIAPFATNGDSGSVIVDGSRRVVGLLFATSADETYTLANHISDVVAALGITIKGGERSVLPAEEPEHLVQELAVRFERTTGGRRLSELLDAHRAEVVHLVNHERRVTIAWHRAQGPAWYAALARGARHADYRLPADIAGVTREAAYAQMHAVLVQYGGEELCADLAEWHEHLRAAFTGSRTTGELLDTAGGA</sequence>
<gene>
    <name evidence="1" type="ORF">ACIGXA_17735</name>
</gene>
<dbReference type="EMBL" id="JBITYG010000004">
    <property type="protein sequence ID" value="MFI9102362.1"/>
    <property type="molecule type" value="Genomic_DNA"/>
</dbReference>
<reference evidence="1 2" key="1">
    <citation type="submission" date="2024-10" db="EMBL/GenBank/DDBJ databases">
        <title>The Natural Products Discovery Center: Release of the First 8490 Sequenced Strains for Exploring Actinobacteria Biosynthetic Diversity.</title>
        <authorList>
            <person name="Kalkreuter E."/>
            <person name="Kautsar S.A."/>
            <person name="Yang D."/>
            <person name="Bader C.D."/>
            <person name="Teijaro C.N."/>
            <person name="Fluegel L."/>
            <person name="Davis C.M."/>
            <person name="Simpson J.R."/>
            <person name="Lauterbach L."/>
            <person name="Steele A.D."/>
            <person name="Gui C."/>
            <person name="Meng S."/>
            <person name="Li G."/>
            <person name="Viehrig K."/>
            <person name="Ye F."/>
            <person name="Su P."/>
            <person name="Kiefer A.F."/>
            <person name="Nichols A."/>
            <person name="Cepeda A.J."/>
            <person name="Yan W."/>
            <person name="Fan B."/>
            <person name="Jiang Y."/>
            <person name="Adhikari A."/>
            <person name="Zheng C.-J."/>
            <person name="Schuster L."/>
            <person name="Cowan T.M."/>
            <person name="Smanski M.J."/>
            <person name="Chevrette M.G."/>
            <person name="De Carvalho L.P.S."/>
            <person name="Shen B."/>
        </authorList>
    </citation>
    <scope>NUCLEOTIDE SEQUENCE [LARGE SCALE GENOMIC DNA]</scope>
    <source>
        <strain evidence="1 2">NPDC053399</strain>
    </source>
</reference>
<evidence type="ECO:0008006" key="3">
    <source>
        <dbReference type="Google" id="ProtNLM"/>
    </source>
</evidence>
<evidence type="ECO:0000313" key="1">
    <source>
        <dbReference type="EMBL" id="MFI9102362.1"/>
    </source>
</evidence>